<proteinExistence type="predicted"/>
<dbReference type="Proteomes" id="UP001196870">
    <property type="component" value="Unassembled WGS sequence"/>
</dbReference>
<sequence>MSGFQLRGLRVTGPGKVDAEIKFAPGLNVISGPSDTGKSYIVETIDFMLGSATSPRQIPESLGYDQAHLAIKALDGRCFTLTRALQGGDFLLADSANPGAEPTKLSARHSATDADNISTFLLRLIDLDQKRLRKNANNELQNLSFRNLAPLILVDEESIIKKSSPVFTGEATQRTVQASLFKLLLTGVDDGSLIAVKKRTIAKAEIEAQIALLDQLIVDYEDDLKALIADPSDLADQEARLEAAIATSEQALSVERSAFEVQAAARREAWTARERIDLRRAEIEGLNERFALLDQSYGSDLERLEAVAEAGQFFVALAAGPCPLCGAPAGGHTHEGIPHDGDIEKLRTACKAEIAKIRQLRLELAETVADLTGELAALQANAVIARTSFDAADALLRETLAPALSVARAEHTELLETRAQVREARSLVDRTEALRGRRAEAEAALGTAGRATDERPGLPAASVKAFSDSVETLLTAWRFPHEKPVYFDERDQDMVLGSRRRGDQGKGLRALTHAAFTLGLQLAIATLGRSSVGFAVLDSPLVTFREADHDDELASDQKVAVKQAFYSDLATRLAASQLIVLENEDPEPALRPRIVMHFFSKQHTQGRYGFFPVTASPARRTPV</sequence>
<feature type="domain" description="Rad50/SbcC-type AAA" evidence="2">
    <location>
        <begin position="18"/>
        <end position="127"/>
    </location>
</feature>
<dbReference type="EMBL" id="JAAGBB010000015">
    <property type="protein sequence ID" value="MBR0665432.1"/>
    <property type="molecule type" value="Genomic_DNA"/>
</dbReference>
<accession>A0ABS5EYQ0</accession>
<keyword evidence="1" id="KW-0175">Coiled coil</keyword>
<dbReference type="Gene3D" id="3.40.50.300">
    <property type="entry name" value="P-loop containing nucleotide triphosphate hydrolases"/>
    <property type="match status" value="1"/>
</dbReference>
<evidence type="ECO:0000313" key="4">
    <source>
        <dbReference type="Proteomes" id="UP001196870"/>
    </source>
</evidence>
<feature type="coiled-coil region" evidence="1">
    <location>
        <begin position="343"/>
        <end position="381"/>
    </location>
</feature>
<protein>
    <submittedName>
        <fullName evidence="3">AAA family ATPase</fullName>
    </submittedName>
</protein>
<organism evidence="3 4">
    <name type="scientific">Plastoroseomonas hellenica</name>
    <dbReference type="NCBI Taxonomy" id="2687306"/>
    <lineage>
        <taxon>Bacteria</taxon>
        <taxon>Pseudomonadati</taxon>
        <taxon>Pseudomonadota</taxon>
        <taxon>Alphaproteobacteria</taxon>
        <taxon>Acetobacterales</taxon>
        <taxon>Acetobacteraceae</taxon>
        <taxon>Plastoroseomonas</taxon>
    </lineage>
</organism>
<keyword evidence="4" id="KW-1185">Reference proteome</keyword>
<evidence type="ECO:0000256" key="1">
    <source>
        <dbReference type="SAM" id="Coils"/>
    </source>
</evidence>
<dbReference type="InterPro" id="IPR038729">
    <property type="entry name" value="Rad50/SbcC_AAA"/>
</dbReference>
<evidence type="ECO:0000313" key="3">
    <source>
        <dbReference type="EMBL" id="MBR0665432.1"/>
    </source>
</evidence>
<reference evidence="4" key="1">
    <citation type="journal article" date="2021" name="Syst. Appl. Microbiol.">
        <title>Roseomonas hellenica sp. nov., isolated from roots of wild-growing Alkanna tinctoria.</title>
        <authorList>
            <person name="Rat A."/>
            <person name="Naranjo H.D."/>
            <person name="Lebbe L."/>
            <person name="Cnockaert M."/>
            <person name="Krigas N."/>
            <person name="Grigoriadou K."/>
            <person name="Maloupa E."/>
            <person name="Willems A."/>
        </authorList>
    </citation>
    <scope>NUCLEOTIDE SEQUENCE [LARGE SCALE GENOMIC DNA]</scope>
    <source>
        <strain evidence="4">LMG 31523</strain>
    </source>
</reference>
<dbReference type="Pfam" id="PF13476">
    <property type="entry name" value="AAA_23"/>
    <property type="match status" value="1"/>
</dbReference>
<evidence type="ECO:0000259" key="2">
    <source>
        <dbReference type="Pfam" id="PF13476"/>
    </source>
</evidence>
<comment type="caution">
    <text evidence="3">The sequence shown here is derived from an EMBL/GenBank/DDBJ whole genome shotgun (WGS) entry which is preliminary data.</text>
</comment>
<gene>
    <name evidence="3" type="ORF">GXW71_13790</name>
</gene>
<dbReference type="RefSeq" id="WP_211853106.1">
    <property type="nucleotide sequence ID" value="NZ_JAAGBB010000015.1"/>
</dbReference>
<name>A0ABS5EYQ0_9PROT</name>
<dbReference type="InterPro" id="IPR027417">
    <property type="entry name" value="P-loop_NTPase"/>
</dbReference>